<dbReference type="OrthoDB" id="9807628at2"/>
<evidence type="ECO:0000256" key="2">
    <source>
        <dbReference type="SAM" id="MobiDB-lite"/>
    </source>
</evidence>
<dbReference type="RefSeq" id="WP_067015151.1">
    <property type="nucleotide sequence ID" value="NZ_FLOB01000003.1"/>
</dbReference>
<dbReference type="Gene3D" id="1.25.40.10">
    <property type="entry name" value="Tetratricopeptide repeat domain"/>
    <property type="match status" value="1"/>
</dbReference>
<dbReference type="InterPro" id="IPR036465">
    <property type="entry name" value="vWFA_dom_sf"/>
</dbReference>
<dbReference type="Proteomes" id="UP000092544">
    <property type="component" value="Unassembled WGS sequence"/>
</dbReference>
<evidence type="ECO:0000256" key="3">
    <source>
        <dbReference type="SAM" id="Phobius"/>
    </source>
</evidence>
<sequence>MNILSMIHFARPYWLLLLPLIWLLFFLIRYKNTGSNTLSKAFDQNLLVHLEQSEQPSHINKWLGLLSISLCVIGLSGISWVKAPSMMFESSSKTIFVIDQSLSMYAKDIQPNRQTLLIQTVRDILGQSKDGNIALVAFAGDAYTITPFSQDKNTITHFLLALEPIIMPVYGSNLTSGVKDALSLIPNKKTSAHLIILTDSLDAKDKKAIPSLLADHHLHTDLIAIGTKKGGTILLPNGQILTSDGKNVVPHTPVEQLKTFAKTIHAHFYHGRLTSAQLNAITQNTDQHAKDQQADNRSFHWIDQGHWFAFPFLLWLAFQFRRGMLLTLMLSVFLLPSNKASASPLDWFKTPDQLGQEAANHDHWKKANQYFQQPDWKAASEYALGKYSQAANTLSSISKSAADFYNLGNALALSGKLQPAIDAYKRALALDPTMKEAQDNLRYLEKQKKQQQSKNANKKKQSNKKSSSNKNSSSDKNKSSDKNHSNSKQNHSPKQTPPSHSSDKASHDSTAKKQNKSPEKQDKKPSSEDNKQTPEEKQQQSKSATNTDLNREQKQALKQWLRQIQDNPGTLLQRKLWYLHQEKSHENYTNQEDGINPW</sequence>
<dbReference type="STRING" id="1792290.MSP8886_01782"/>
<feature type="domain" description="VWFA" evidence="4">
    <location>
        <begin position="91"/>
        <end position="264"/>
    </location>
</feature>
<proteinExistence type="predicted"/>
<evidence type="ECO:0000313" key="5">
    <source>
        <dbReference type="EMBL" id="SBS30351.1"/>
    </source>
</evidence>
<feature type="transmembrane region" description="Helical" evidence="3">
    <location>
        <begin position="62"/>
        <end position="81"/>
    </location>
</feature>
<feature type="transmembrane region" description="Helical" evidence="3">
    <location>
        <begin position="12"/>
        <end position="30"/>
    </location>
</feature>
<dbReference type="Pfam" id="PF00515">
    <property type="entry name" value="TPR_1"/>
    <property type="match status" value="1"/>
</dbReference>
<dbReference type="CDD" id="cd00198">
    <property type="entry name" value="vWFA"/>
    <property type="match status" value="1"/>
</dbReference>
<dbReference type="SMART" id="SM00327">
    <property type="entry name" value="VWA"/>
    <property type="match status" value="1"/>
</dbReference>
<evidence type="ECO:0000313" key="6">
    <source>
        <dbReference type="Proteomes" id="UP000092544"/>
    </source>
</evidence>
<keyword evidence="1" id="KW-0802">TPR repeat</keyword>
<dbReference type="Gene3D" id="3.40.50.410">
    <property type="entry name" value="von Willebrand factor, type A domain"/>
    <property type="match status" value="1"/>
</dbReference>
<dbReference type="InterPro" id="IPR011990">
    <property type="entry name" value="TPR-like_helical_dom_sf"/>
</dbReference>
<dbReference type="InterPro" id="IPR050768">
    <property type="entry name" value="UPF0353/GerABKA_families"/>
</dbReference>
<dbReference type="PANTHER" id="PTHR22550:SF14">
    <property type="entry name" value="VWFA DOMAIN-CONTAINING PROTEIN"/>
    <property type="match status" value="1"/>
</dbReference>
<dbReference type="PROSITE" id="PS50005">
    <property type="entry name" value="TPR"/>
    <property type="match status" value="1"/>
</dbReference>
<dbReference type="InterPro" id="IPR019734">
    <property type="entry name" value="TPR_rpt"/>
</dbReference>
<dbReference type="EMBL" id="FLOB01000003">
    <property type="protein sequence ID" value="SBS30351.1"/>
    <property type="molecule type" value="Genomic_DNA"/>
</dbReference>
<protein>
    <submittedName>
        <fullName evidence="5">Tetratricopeptide repeat protein</fullName>
    </submittedName>
</protein>
<keyword evidence="6" id="KW-1185">Reference proteome</keyword>
<keyword evidence="3" id="KW-1133">Transmembrane helix</keyword>
<organism evidence="5 6">
    <name type="scientific">Marinomonas spartinae</name>
    <dbReference type="NCBI Taxonomy" id="1792290"/>
    <lineage>
        <taxon>Bacteria</taxon>
        <taxon>Pseudomonadati</taxon>
        <taxon>Pseudomonadota</taxon>
        <taxon>Gammaproteobacteria</taxon>
        <taxon>Oceanospirillales</taxon>
        <taxon>Oceanospirillaceae</taxon>
        <taxon>Marinomonas</taxon>
    </lineage>
</organism>
<dbReference type="SUPFAM" id="SSF53300">
    <property type="entry name" value="vWA-like"/>
    <property type="match status" value="1"/>
</dbReference>
<accession>A0A1A8TCA0</accession>
<feature type="repeat" description="TPR" evidence="1">
    <location>
        <begin position="401"/>
        <end position="434"/>
    </location>
</feature>
<dbReference type="PANTHER" id="PTHR22550">
    <property type="entry name" value="SPORE GERMINATION PROTEIN"/>
    <property type="match status" value="1"/>
</dbReference>
<dbReference type="Pfam" id="PF13519">
    <property type="entry name" value="VWA_2"/>
    <property type="match status" value="1"/>
</dbReference>
<keyword evidence="3" id="KW-0472">Membrane</keyword>
<keyword evidence="3" id="KW-0812">Transmembrane</keyword>
<evidence type="ECO:0000259" key="4">
    <source>
        <dbReference type="SMART" id="SM00327"/>
    </source>
</evidence>
<dbReference type="InterPro" id="IPR002035">
    <property type="entry name" value="VWF_A"/>
</dbReference>
<feature type="region of interest" description="Disordered" evidence="2">
    <location>
        <begin position="447"/>
        <end position="556"/>
    </location>
</feature>
<gene>
    <name evidence="5" type="ORF">MSP8886_01782</name>
</gene>
<feature type="compositionally biased region" description="Basic and acidic residues" evidence="2">
    <location>
        <begin position="501"/>
        <end position="539"/>
    </location>
</feature>
<dbReference type="AlphaFoldDB" id="A0A1A8TCA0"/>
<reference evidence="5 6" key="1">
    <citation type="submission" date="2016-06" db="EMBL/GenBank/DDBJ databases">
        <authorList>
            <person name="Kjaerup R.B."/>
            <person name="Dalgaard T.S."/>
            <person name="Juul-Madsen H.R."/>
        </authorList>
    </citation>
    <scope>NUCLEOTIDE SEQUENCE [LARGE SCALE GENOMIC DNA]</scope>
    <source>
        <strain evidence="5 6">CECT 8886</strain>
    </source>
</reference>
<evidence type="ECO:0000256" key="1">
    <source>
        <dbReference type="PROSITE-ProRule" id="PRU00339"/>
    </source>
</evidence>
<dbReference type="SUPFAM" id="SSF48452">
    <property type="entry name" value="TPR-like"/>
    <property type="match status" value="1"/>
</dbReference>
<dbReference type="SMART" id="SM00028">
    <property type="entry name" value="TPR"/>
    <property type="match status" value="1"/>
</dbReference>
<feature type="compositionally biased region" description="Basic and acidic residues" evidence="2">
    <location>
        <begin position="473"/>
        <end position="484"/>
    </location>
</feature>
<dbReference type="PROSITE" id="PS50293">
    <property type="entry name" value="TPR_REGION"/>
    <property type="match status" value="1"/>
</dbReference>
<name>A0A1A8TCA0_9GAMM</name>